<evidence type="ECO:0000256" key="1">
    <source>
        <dbReference type="ARBA" id="ARBA00022737"/>
    </source>
</evidence>
<dbReference type="InterPro" id="IPR014716">
    <property type="entry name" value="Fibrinogen_a/b/g_C_1"/>
</dbReference>
<dbReference type="SMART" id="SM00231">
    <property type="entry name" value="FA58C"/>
    <property type="match status" value="1"/>
</dbReference>
<dbReference type="FunFam" id="3.90.215.10:FF:000001">
    <property type="entry name" value="Tenascin isoform 1"/>
    <property type="match status" value="1"/>
</dbReference>
<protein>
    <recommendedName>
        <fullName evidence="8">Fibrinogen C-terminal domain-containing protein</fullName>
    </recommendedName>
</protein>
<feature type="signal peptide" evidence="3">
    <location>
        <begin position="1"/>
        <end position="26"/>
    </location>
</feature>
<dbReference type="EMBL" id="JAODUO010000080">
    <property type="protein sequence ID" value="KAK2190422.1"/>
    <property type="molecule type" value="Genomic_DNA"/>
</dbReference>
<dbReference type="CDD" id="cd00057">
    <property type="entry name" value="FA58C"/>
    <property type="match status" value="1"/>
</dbReference>
<gene>
    <name evidence="6" type="ORF">NP493_80g02027</name>
</gene>
<evidence type="ECO:0000259" key="4">
    <source>
        <dbReference type="PROSITE" id="PS50022"/>
    </source>
</evidence>
<dbReference type="PANTHER" id="PTHR19143:SF327">
    <property type="entry name" value="FI21813P1-RELATED"/>
    <property type="match status" value="1"/>
</dbReference>
<name>A0AAD9UIG0_RIDPI</name>
<sequence length="440" mass="49580">MTRFVFYASCVLVASLLHVGRRGCSAERNESLPADCAQIENGGANRDGVYTIYPSGQPLDVFCDLTTEDGGWTVFQRRFNGSVDFFRDWSDYKRGFGSADGELWLGNDHIHSLTSNGSYVLRIDMEAFSGETRFAEYDDFSIDAGPTNYALRLGAYHGSSTAGDSLSHHKDKPFSTKDADHDTYYTSCSDRYHGAWWYTDCHDSNLNGQYYKEGENMPYGRGIVWNAWTGRYVSLKAVTMKVRPAAFTSDNSSTDCHTALGVEKGTIRDAQFTASSVWGNRQAHRARLNNYRSDSDSAWVASTRDQHQFLQVDLLRTHELSRLALQGGGSACNCYTSAFRLLYSVDGLVWKFHASGRIHQGNSDRYRTVTLAFHPPIMARYFAILPTQWYDRPALRIELYGCSRDNLANSHTNVTGDITVRSVFTDHKNNESPIHRYIDS</sequence>
<proteinExistence type="predicted"/>
<dbReference type="GO" id="GO:0005615">
    <property type="term" value="C:extracellular space"/>
    <property type="evidence" value="ECO:0007669"/>
    <property type="project" value="TreeGrafter"/>
</dbReference>
<evidence type="ECO:0000313" key="6">
    <source>
        <dbReference type="EMBL" id="KAK2190422.1"/>
    </source>
</evidence>
<comment type="caution">
    <text evidence="6">The sequence shown here is derived from an EMBL/GenBank/DDBJ whole genome shotgun (WGS) entry which is preliminary data.</text>
</comment>
<evidence type="ECO:0008006" key="8">
    <source>
        <dbReference type="Google" id="ProtNLM"/>
    </source>
</evidence>
<dbReference type="Gene3D" id="2.60.120.260">
    <property type="entry name" value="Galactose-binding domain-like"/>
    <property type="match status" value="1"/>
</dbReference>
<evidence type="ECO:0000256" key="3">
    <source>
        <dbReference type="SAM" id="SignalP"/>
    </source>
</evidence>
<keyword evidence="1" id="KW-0677">Repeat</keyword>
<feature type="chain" id="PRO_5042099084" description="Fibrinogen C-terminal domain-containing protein" evidence="3">
    <location>
        <begin position="27"/>
        <end position="440"/>
    </location>
</feature>
<organism evidence="6 7">
    <name type="scientific">Ridgeia piscesae</name>
    <name type="common">Tubeworm</name>
    <dbReference type="NCBI Taxonomy" id="27915"/>
    <lineage>
        <taxon>Eukaryota</taxon>
        <taxon>Metazoa</taxon>
        <taxon>Spiralia</taxon>
        <taxon>Lophotrochozoa</taxon>
        <taxon>Annelida</taxon>
        <taxon>Polychaeta</taxon>
        <taxon>Sedentaria</taxon>
        <taxon>Canalipalpata</taxon>
        <taxon>Sabellida</taxon>
        <taxon>Siboglinidae</taxon>
        <taxon>Ridgeia</taxon>
    </lineage>
</organism>
<feature type="domain" description="F5/8 type C" evidence="4">
    <location>
        <begin position="256"/>
        <end position="402"/>
    </location>
</feature>
<evidence type="ECO:0000259" key="5">
    <source>
        <dbReference type="PROSITE" id="PS51406"/>
    </source>
</evidence>
<dbReference type="Pfam" id="PF00147">
    <property type="entry name" value="Fibrinogen_C"/>
    <property type="match status" value="1"/>
</dbReference>
<reference evidence="6" key="1">
    <citation type="journal article" date="2023" name="Mol. Biol. Evol.">
        <title>Third-Generation Sequencing Reveals the Adaptive Role of the Epigenome in Three Deep-Sea Polychaetes.</title>
        <authorList>
            <person name="Perez M."/>
            <person name="Aroh O."/>
            <person name="Sun Y."/>
            <person name="Lan Y."/>
            <person name="Juniper S.K."/>
            <person name="Young C.R."/>
            <person name="Angers B."/>
            <person name="Qian P.Y."/>
        </authorList>
    </citation>
    <scope>NUCLEOTIDE SEQUENCE</scope>
    <source>
        <strain evidence="6">R07B-5</strain>
    </source>
</reference>
<dbReference type="PANTHER" id="PTHR19143">
    <property type="entry name" value="FIBRINOGEN/TENASCIN/ANGIOPOEITIN"/>
    <property type="match status" value="1"/>
</dbReference>
<keyword evidence="7" id="KW-1185">Reference proteome</keyword>
<accession>A0AAD9UIG0</accession>
<dbReference type="AlphaFoldDB" id="A0AAD9UIG0"/>
<dbReference type="SUPFAM" id="SSF56496">
    <property type="entry name" value="Fibrinogen C-terminal domain-like"/>
    <property type="match status" value="1"/>
</dbReference>
<dbReference type="InterPro" id="IPR008979">
    <property type="entry name" value="Galactose-bd-like_sf"/>
</dbReference>
<dbReference type="SUPFAM" id="SSF49785">
    <property type="entry name" value="Galactose-binding domain-like"/>
    <property type="match status" value="1"/>
</dbReference>
<dbReference type="PROSITE" id="PS51406">
    <property type="entry name" value="FIBRINOGEN_C_2"/>
    <property type="match status" value="1"/>
</dbReference>
<dbReference type="PROSITE" id="PS01286">
    <property type="entry name" value="FA58C_2"/>
    <property type="match status" value="1"/>
</dbReference>
<keyword evidence="2" id="KW-1015">Disulfide bond</keyword>
<dbReference type="Proteomes" id="UP001209878">
    <property type="component" value="Unassembled WGS sequence"/>
</dbReference>
<feature type="domain" description="Fibrinogen C-terminal" evidence="5">
    <location>
        <begin position="27"/>
        <end position="246"/>
    </location>
</feature>
<dbReference type="PROSITE" id="PS00514">
    <property type="entry name" value="FIBRINOGEN_C_1"/>
    <property type="match status" value="1"/>
</dbReference>
<evidence type="ECO:0000256" key="2">
    <source>
        <dbReference type="ARBA" id="ARBA00023157"/>
    </source>
</evidence>
<dbReference type="Gene3D" id="3.90.215.10">
    <property type="entry name" value="Gamma Fibrinogen, chain A, domain 1"/>
    <property type="match status" value="1"/>
</dbReference>
<dbReference type="PROSITE" id="PS50022">
    <property type="entry name" value="FA58C_3"/>
    <property type="match status" value="1"/>
</dbReference>
<dbReference type="InterPro" id="IPR050373">
    <property type="entry name" value="Fibrinogen_C-term_domain"/>
</dbReference>
<keyword evidence="3" id="KW-0732">Signal</keyword>
<dbReference type="InterPro" id="IPR000421">
    <property type="entry name" value="FA58C"/>
</dbReference>
<dbReference type="InterPro" id="IPR036056">
    <property type="entry name" value="Fibrinogen-like_C"/>
</dbReference>
<dbReference type="SMART" id="SM00186">
    <property type="entry name" value="FBG"/>
    <property type="match status" value="1"/>
</dbReference>
<dbReference type="InterPro" id="IPR020837">
    <property type="entry name" value="Fibrinogen_CS"/>
</dbReference>
<dbReference type="Pfam" id="PF00754">
    <property type="entry name" value="F5_F8_type_C"/>
    <property type="match status" value="1"/>
</dbReference>
<evidence type="ECO:0000313" key="7">
    <source>
        <dbReference type="Proteomes" id="UP001209878"/>
    </source>
</evidence>
<dbReference type="FunFam" id="2.60.120.260:FF:000016">
    <property type="entry name" value="Contactin-associated protein-like 4 isoform 1"/>
    <property type="match status" value="1"/>
</dbReference>
<dbReference type="InterPro" id="IPR002181">
    <property type="entry name" value="Fibrinogen_a/b/g_C_dom"/>
</dbReference>
<dbReference type="NCBIfam" id="NF040941">
    <property type="entry name" value="GGGWT_bact"/>
    <property type="match status" value="1"/>
</dbReference>
<dbReference type="CDD" id="cd00087">
    <property type="entry name" value="FReD"/>
    <property type="match status" value="1"/>
</dbReference>